<evidence type="ECO:0000256" key="1">
    <source>
        <dbReference type="ARBA" id="ARBA00023002"/>
    </source>
</evidence>
<gene>
    <name evidence="3" type="ORF">ACFP1B_34960</name>
</gene>
<feature type="domain" description="Flavin reductase like" evidence="2">
    <location>
        <begin position="22"/>
        <end position="167"/>
    </location>
</feature>
<evidence type="ECO:0000313" key="4">
    <source>
        <dbReference type="Proteomes" id="UP001596200"/>
    </source>
</evidence>
<dbReference type="Pfam" id="PF01613">
    <property type="entry name" value="Flavin_Reduct"/>
    <property type="match status" value="1"/>
</dbReference>
<dbReference type="EMBL" id="JBHSPU010000042">
    <property type="protein sequence ID" value="MFC5918593.1"/>
    <property type="molecule type" value="Genomic_DNA"/>
</dbReference>
<dbReference type="InterPro" id="IPR012349">
    <property type="entry name" value="Split_barrel_FMN-bd"/>
</dbReference>
<evidence type="ECO:0000313" key="3">
    <source>
        <dbReference type="EMBL" id="MFC5918593.1"/>
    </source>
</evidence>
<dbReference type="Gene3D" id="2.30.110.10">
    <property type="entry name" value="Electron Transport, Fmn-binding Protein, Chain A"/>
    <property type="match status" value="1"/>
</dbReference>
<protein>
    <submittedName>
        <fullName evidence="3">Flavin reductase family protein</fullName>
        <ecNumber evidence="3">1.-.-.-</ecNumber>
    </submittedName>
</protein>
<sequence>MTVPYTPPRAAVAGAREFRDAMALLAAPVTLITTVDGDGCRRGFTASSVTSVSLDPPLVLVGVTRGSSCHRPLLARGEFVVNVLGDRHTALARRFAAAGADRFAGGEFESWPGGDLPYLPDASVLLRCTLADVVPAGDHDLLLGSPVEVRTSGSSGALVWYQRSFHVPVQTSQERTAAIRVA</sequence>
<evidence type="ECO:0000259" key="2">
    <source>
        <dbReference type="SMART" id="SM00903"/>
    </source>
</evidence>
<dbReference type="GO" id="GO:0016491">
    <property type="term" value="F:oxidoreductase activity"/>
    <property type="evidence" value="ECO:0007669"/>
    <property type="project" value="UniProtKB-KW"/>
</dbReference>
<dbReference type="Proteomes" id="UP001596200">
    <property type="component" value="Unassembled WGS sequence"/>
</dbReference>
<reference evidence="4" key="1">
    <citation type="journal article" date="2019" name="Int. J. Syst. Evol. Microbiol.">
        <title>The Global Catalogue of Microorganisms (GCM) 10K type strain sequencing project: providing services to taxonomists for standard genome sequencing and annotation.</title>
        <authorList>
            <consortium name="The Broad Institute Genomics Platform"/>
            <consortium name="The Broad Institute Genome Sequencing Center for Infectious Disease"/>
            <person name="Wu L."/>
            <person name="Ma J."/>
        </authorList>
    </citation>
    <scope>NUCLEOTIDE SEQUENCE [LARGE SCALE GENOMIC DNA]</scope>
    <source>
        <strain evidence="4">JCM 4147</strain>
    </source>
</reference>
<dbReference type="SMART" id="SM00903">
    <property type="entry name" value="Flavin_Reduct"/>
    <property type="match status" value="1"/>
</dbReference>
<dbReference type="PANTHER" id="PTHR30466">
    <property type="entry name" value="FLAVIN REDUCTASE"/>
    <property type="match status" value="1"/>
</dbReference>
<organism evidence="3 4">
    <name type="scientific">Streptomyces pulveraceus</name>
    <dbReference type="NCBI Taxonomy" id="68258"/>
    <lineage>
        <taxon>Bacteria</taxon>
        <taxon>Bacillati</taxon>
        <taxon>Actinomycetota</taxon>
        <taxon>Actinomycetes</taxon>
        <taxon>Kitasatosporales</taxon>
        <taxon>Streptomycetaceae</taxon>
        <taxon>Streptomyces</taxon>
    </lineage>
</organism>
<comment type="caution">
    <text evidence="3">The sequence shown here is derived from an EMBL/GenBank/DDBJ whole genome shotgun (WGS) entry which is preliminary data.</text>
</comment>
<dbReference type="InterPro" id="IPR050268">
    <property type="entry name" value="NADH-dep_flavin_reductase"/>
</dbReference>
<keyword evidence="1 3" id="KW-0560">Oxidoreductase</keyword>
<dbReference type="RefSeq" id="WP_344516807.1">
    <property type="nucleotide sequence ID" value="NZ_BAAATU010000043.1"/>
</dbReference>
<proteinExistence type="predicted"/>
<dbReference type="EC" id="1.-.-.-" evidence="3"/>
<dbReference type="SUPFAM" id="SSF50475">
    <property type="entry name" value="FMN-binding split barrel"/>
    <property type="match status" value="1"/>
</dbReference>
<name>A0ABW1GWP6_9ACTN</name>
<keyword evidence="4" id="KW-1185">Reference proteome</keyword>
<dbReference type="InterPro" id="IPR002563">
    <property type="entry name" value="Flavin_Rdtase-like_dom"/>
</dbReference>
<dbReference type="PANTHER" id="PTHR30466:SF1">
    <property type="entry name" value="FMN REDUCTASE (NADH) RUTF"/>
    <property type="match status" value="1"/>
</dbReference>
<accession>A0ABW1GWP6</accession>